<proteinExistence type="predicted"/>
<dbReference type="RefSeq" id="WP_386425131.1">
    <property type="nucleotide sequence ID" value="NZ_JBHSBB010000002.1"/>
</dbReference>
<organism evidence="3 4">
    <name type="scientific">Streptomyces polygonati</name>
    <dbReference type="NCBI Taxonomy" id="1617087"/>
    <lineage>
        <taxon>Bacteria</taxon>
        <taxon>Bacillati</taxon>
        <taxon>Actinomycetota</taxon>
        <taxon>Actinomycetes</taxon>
        <taxon>Kitasatosporales</taxon>
        <taxon>Streptomycetaceae</taxon>
        <taxon>Streptomyces</taxon>
    </lineage>
</organism>
<name>A0ABV8HDJ5_9ACTN</name>
<evidence type="ECO:0000313" key="4">
    <source>
        <dbReference type="Proteomes" id="UP001595765"/>
    </source>
</evidence>
<evidence type="ECO:0000256" key="2">
    <source>
        <dbReference type="SAM" id="SignalP"/>
    </source>
</evidence>
<dbReference type="PROSITE" id="PS51257">
    <property type="entry name" value="PROKAR_LIPOPROTEIN"/>
    <property type="match status" value="1"/>
</dbReference>
<dbReference type="Proteomes" id="UP001595765">
    <property type="component" value="Unassembled WGS sequence"/>
</dbReference>
<evidence type="ECO:0000256" key="1">
    <source>
        <dbReference type="SAM" id="MobiDB-lite"/>
    </source>
</evidence>
<accession>A0ABV8HDJ5</accession>
<sequence length="222" mass="22969">MTRSSLPIAVALAASAGLLLTACGGGGSDGSDPIQPSVTSAPATAAASTAPPPTTPAGPAAPHFALPSDVTIDFSAFTGSDTSQKSILQDATYAATAVVETEALGHPTETPNFKRFFTGVHGAELADQLISYGKAGKVATGAFRYYAPQVTVNKAADSVTVAFCEDQSKAYDKDLKTGKVNVTTPSLNSFSLWTYVMSKGSTGDWQVFDYKWVQGVEKCQTA</sequence>
<evidence type="ECO:0008006" key="5">
    <source>
        <dbReference type="Google" id="ProtNLM"/>
    </source>
</evidence>
<dbReference type="EMBL" id="JBHSBB010000002">
    <property type="protein sequence ID" value="MFC4030140.1"/>
    <property type="molecule type" value="Genomic_DNA"/>
</dbReference>
<reference evidence="4" key="1">
    <citation type="journal article" date="2019" name="Int. J. Syst. Evol. Microbiol.">
        <title>The Global Catalogue of Microorganisms (GCM) 10K type strain sequencing project: providing services to taxonomists for standard genome sequencing and annotation.</title>
        <authorList>
            <consortium name="The Broad Institute Genomics Platform"/>
            <consortium name="The Broad Institute Genome Sequencing Center for Infectious Disease"/>
            <person name="Wu L."/>
            <person name="Ma J."/>
        </authorList>
    </citation>
    <scope>NUCLEOTIDE SEQUENCE [LARGE SCALE GENOMIC DNA]</scope>
    <source>
        <strain evidence="4">CGMCC 4.7237</strain>
    </source>
</reference>
<feature type="region of interest" description="Disordered" evidence="1">
    <location>
        <begin position="27"/>
        <end position="62"/>
    </location>
</feature>
<feature type="compositionally biased region" description="Low complexity" evidence="1">
    <location>
        <begin position="36"/>
        <end position="49"/>
    </location>
</feature>
<keyword evidence="4" id="KW-1185">Reference proteome</keyword>
<protein>
    <recommendedName>
        <fullName evidence="5">Lipoprotein</fullName>
    </recommendedName>
</protein>
<evidence type="ECO:0000313" key="3">
    <source>
        <dbReference type="EMBL" id="MFC4030140.1"/>
    </source>
</evidence>
<comment type="caution">
    <text evidence="3">The sequence shown here is derived from an EMBL/GenBank/DDBJ whole genome shotgun (WGS) entry which is preliminary data.</text>
</comment>
<feature type="chain" id="PRO_5045298018" description="Lipoprotein" evidence="2">
    <location>
        <begin position="25"/>
        <end position="222"/>
    </location>
</feature>
<keyword evidence="2" id="KW-0732">Signal</keyword>
<gene>
    <name evidence="3" type="ORF">ACFO3J_01485</name>
</gene>
<feature type="signal peptide" evidence="2">
    <location>
        <begin position="1"/>
        <end position="24"/>
    </location>
</feature>